<gene>
    <name evidence="8" type="ORF">IQ260_04020</name>
</gene>
<keyword evidence="9" id="KW-1185">Reference proteome</keyword>
<dbReference type="Gene3D" id="1.10.287.950">
    <property type="entry name" value="Methyl-accepting chemotaxis protein"/>
    <property type="match status" value="1"/>
</dbReference>
<dbReference type="InterPro" id="IPR016132">
    <property type="entry name" value="Phyto_chromo_attachment"/>
</dbReference>
<dbReference type="InterPro" id="IPR003660">
    <property type="entry name" value="HAMP_dom"/>
</dbReference>
<feature type="domain" description="Phytochrome chromophore attachment site" evidence="5">
    <location>
        <begin position="266"/>
        <end position="405"/>
    </location>
</feature>
<reference evidence="8" key="1">
    <citation type="submission" date="2020-10" db="EMBL/GenBank/DDBJ databases">
        <authorList>
            <person name="Castelo-Branco R."/>
            <person name="Eusebio N."/>
            <person name="Adriana R."/>
            <person name="Vieira A."/>
            <person name="Brugerolle De Fraissinette N."/>
            <person name="Rezende De Castro R."/>
            <person name="Schneider M.P."/>
            <person name="Vasconcelos V."/>
            <person name="Leao P.N."/>
        </authorList>
    </citation>
    <scope>NUCLEOTIDE SEQUENCE</scope>
    <source>
        <strain evidence="8">LEGE 11479</strain>
    </source>
</reference>
<dbReference type="SMART" id="SM00065">
    <property type="entry name" value="GAF"/>
    <property type="match status" value="3"/>
</dbReference>
<feature type="domain" description="Phytochrome chromophore attachment site" evidence="5">
    <location>
        <begin position="448"/>
        <end position="587"/>
    </location>
</feature>
<evidence type="ECO:0000259" key="7">
    <source>
        <dbReference type="PROSITE" id="PS50885"/>
    </source>
</evidence>
<keyword evidence="4" id="KW-0175">Coiled coil</keyword>
<dbReference type="Gene3D" id="3.30.450.40">
    <property type="match status" value="4"/>
</dbReference>
<dbReference type="GO" id="GO:0007165">
    <property type="term" value="P:signal transduction"/>
    <property type="evidence" value="ECO:0007669"/>
    <property type="project" value="UniProtKB-KW"/>
</dbReference>
<dbReference type="CDD" id="cd11386">
    <property type="entry name" value="MCP_signal"/>
    <property type="match status" value="1"/>
</dbReference>
<feature type="domain" description="Methyl-accepting transducer" evidence="6">
    <location>
        <begin position="676"/>
        <end position="912"/>
    </location>
</feature>
<dbReference type="PROSITE" id="PS50046">
    <property type="entry name" value="PHYTOCHROME_2"/>
    <property type="match status" value="3"/>
</dbReference>
<proteinExistence type="inferred from homology"/>
<dbReference type="SUPFAM" id="SSF58104">
    <property type="entry name" value="Methyl-accepting chemotaxis protein (MCP) signaling domain"/>
    <property type="match status" value="1"/>
</dbReference>
<dbReference type="PROSITE" id="PS50885">
    <property type="entry name" value="HAMP"/>
    <property type="match status" value="1"/>
</dbReference>
<feature type="coiled-coil region" evidence="4">
    <location>
        <begin position="598"/>
        <end position="632"/>
    </location>
</feature>
<protein>
    <submittedName>
        <fullName evidence="8">GAF domain-containing protein</fullName>
    </submittedName>
</protein>
<organism evidence="8 9">
    <name type="scientific">Leptolyngbya cf. ectocarpi LEGE 11479</name>
    <dbReference type="NCBI Taxonomy" id="1828722"/>
    <lineage>
        <taxon>Bacteria</taxon>
        <taxon>Bacillati</taxon>
        <taxon>Cyanobacteriota</taxon>
        <taxon>Cyanophyceae</taxon>
        <taxon>Leptolyngbyales</taxon>
        <taxon>Leptolyngbyaceae</taxon>
        <taxon>Leptolyngbya group</taxon>
        <taxon>Leptolyngbya</taxon>
    </lineage>
</organism>
<evidence type="ECO:0000256" key="3">
    <source>
        <dbReference type="PROSITE-ProRule" id="PRU00284"/>
    </source>
</evidence>
<dbReference type="PRINTS" id="PR00260">
    <property type="entry name" value="CHEMTRNSDUCR"/>
</dbReference>
<evidence type="ECO:0000259" key="6">
    <source>
        <dbReference type="PROSITE" id="PS50111"/>
    </source>
</evidence>
<dbReference type="SMART" id="SM00283">
    <property type="entry name" value="MA"/>
    <property type="match status" value="1"/>
</dbReference>
<sequence length="949" mass="104781">MSNTANTHPDKHSEELESLLDLDLSSETVDPDSTEHTLSDEDLTLYNQIPEEAISESLTETVTALPLTVESSMPFSTQGKRPFAIANSMAQATNLENLYQITVTELRKQFAADRALIYQFQSTTHGTVIAESLTAGYRPVLGDAIAALAFGAANTESYRQQAIINVTDTAAAATTPYQMQLYQHLQVQANLSLPIFLEDRLWGLLVIQTCTAPHQWSDREIALIYQVGTELTLKLQAHALQQQGQQEVIRERLLTGLVNTIRNSADIQQVFEVTTRTIRHYLKTDRVAVFQFHPGTNHGSGKIIAENVNADVISAKDVPIQDHCFGGAMAEAYRQGRFWAAADIYEQGLLPCHIDILSQFQVRANLVVPLLQKDQLWGLFCIHNCVGPRQWTHTEIAFVQRVAAQLNVALQQADYIDQVNEKNQQLEQIATQEQLITKITERLRQTTDLSKTLQITVRDIRHLLKADRVGLFQFDMATNYGMGEFVVEDVAAGVFSAKAAKVQDHCFAEDQAENYRKGRFWVVNDVTTLDLPDCLVELLSQLQVRASLVVPLLKGDLLWGLFCIHECTGPRQWQDSEVEFVHRIGAQLNLALKQADYLDQLQEKNAALTTTATREKASKEQLQQQVMQLLTNVRPALEGDLTVRAPVTDTEVGTVASAYNNTLQSLQKIVLEVQQAATQVGETSQLSQASVSSLNMEAQQQANSLEKALIQVQEMMNFTETVVNDAQRVEVAVQQANQTVQSGDTAMNRTVDGIMAIRSTVADTNQRIKQLSESSQKVSKILSLIGHFTTQTQLLALNASIEATRAGKYGRGFAVVADEVRSLARQSADATTEIEQLVQEIQVNTAEVSTAMDNGIQQVATGTSLVRDARQNLTAIVEATAQISGLIQGITQTTHKQAAEFKDVAVSVTEATEIANQTSQKSERLTQSIHQLLSTAETLQASTGKFKVG</sequence>
<dbReference type="GO" id="GO:0006935">
    <property type="term" value="P:chemotaxis"/>
    <property type="evidence" value="ECO:0007669"/>
    <property type="project" value="InterPro"/>
</dbReference>
<dbReference type="RefSeq" id="WP_193991090.1">
    <property type="nucleotide sequence ID" value="NZ_JADEXP010000019.1"/>
</dbReference>
<dbReference type="AlphaFoldDB" id="A0A928ZQ25"/>
<evidence type="ECO:0000256" key="4">
    <source>
        <dbReference type="SAM" id="Coils"/>
    </source>
</evidence>
<dbReference type="InterPro" id="IPR004090">
    <property type="entry name" value="Chemotax_Me-accpt_rcpt"/>
</dbReference>
<dbReference type="InterPro" id="IPR004089">
    <property type="entry name" value="MCPsignal_dom"/>
</dbReference>
<accession>A0A928ZQ25</accession>
<dbReference type="PANTHER" id="PTHR32089">
    <property type="entry name" value="METHYL-ACCEPTING CHEMOTAXIS PROTEIN MCPB"/>
    <property type="match status" value="1"/>
</dbReference>
<dbReference type="InterPro" id="IPR029016">
    <property type="entry name" value="GAF-like_dom_sf"/>
</dbReference>
<comment type="similarity">
    <text evidence="2">Belongs to the methyl-accepting chemotaxis (MCP) protein family.</text>
</comment>
<evidence type="ECO:0000313" key="9">
    <source>
        <dbReference type="Proteomes" id="UP000615026"/>
    </source>
</evidence>
<dbReference type="EMBL" id="JADEXP010000019">
    <property type="protein sequence ID" value="MBE9065815.1"/>
    <property type="molecule type" value="Genomic_DNA"/>
</dbReference>
<dbReference type="GO" id="GO:0004888">
    <property type="term" value="F:transmembrane signaling receptor activity"/>
    <property type="evidence" value="ECO:0007669"/>
    <property type="project" value="InterPro"/>
</dbReference>
<evidence type="ECO:0000256" key="2">
    <source>
        <dbReference type="ARBA" id="ARBA00029447"/>
    </source>
</evidence>
<dbReference type="InterPro" id="IPR003018">
    <property type="entry name" value="GAF"/>
</dbReference>
<evidence type="ECO:0000256" key="1">
    <source>
        <dbReference type="ARBA" id="ARBA00023224"/>
    </source>
</evidence>
<evidence type="ECO:0000259" key="5">
    <source>
        <dbReference type="PROSITE" id="PS50046"/>
    </source>
</evidence>
<dbReference type="Proteomes" id="UP000615026">
    <property type="component" value="Unassembled WGS sequence"/>
</dbReference>
<dbReference type="GO" id="GO:0016020">
    <property type="term" value="C:membrane"/>
    <property type="evidence" value="ECO:0007669"/>
    <property type="project" value="InterPro"/>
</dbReference>
<keyword evidence="1 3" id="KW-0807">Transducer</keyword>
<dbReference type="Pfam" id="PF01590">
    <property type="entry name" value="GAF"/>
    <property type="match status" value="3"/>
</dbReference>
<feature type="domain" description="Phytochrome chromophore attachment site" evidence="5">
    <location>
        <begin position="94"/>
        <end position="230"/>
    </location>
</feature>
<name>A0A928ZQ25_LEPEC</name>
<dbReference type="SUPFAM" id="SSF55781">
    <property type="entry name" value="GAF domain-like"/>
    <property type="match status" value="3"/>
</dbReference>
<dbReference type="PROSITE" id="PS50111">
    <property type="entry name" value="CHEMOTAXIS_TRANSDUC_2"/>
    <property type="match status" value="1"/>
</dbReference>
<comment type="caution">
    <text evidence="8">The sequence shown here is derived from an EMBL/GenBank/DDBJ whole genome shotgun (WGS) entry which is preliminary data.</text>
</comment>
<feature type="domain" description="HAMP" evidence="7">
    <location>
        <begin position="638"/>
        <end position="671"/>
    </location>
</feature>
<dbReference type="Pfam" id="PF00015">
    <property type="entry name" value="MCPsignal"/>
    <property type="match status" value="1"/>
</dbReference>
<dbReference type="PANTHER" id="PTHR32089:SF114">
    <property type="entry name" value="METHYL-ACCEPTING CHEMOTAXIS PROTEIN MCPB"/>
    <property type="match status" value="1"/>
</dbReference>
<evidence type="ECO:0000313" key="8">
    <source>
        <dbReference type="EMBL" id="MBE9065815.1"/>
    </source>
</evidence>